<proteinExistence type="predicted"/>
<dbReference type="WBParaSite" id="PSU_v2.g1152.t1">
    <property type="protein sequence ID" value="PSU_v2.g1152.t1"/>
    <property type="gene ID" value="PSU_v2.g1152"/>
</dbReference>
<evidence type="ECO:0000313" key="1">
    <source>
        <dbReference type="Proteomes" id="UP000887577"/>
    </source>
</evidence>
<protein>
    <submittedName>
        <fullName evidence="2">Uncharacterized protein</fullName>
    </submittedName>
</protein>
<organism evidence="1 2">
    <name type="scientific">Panagrolaimus superbus</name>
    <dbReference type="NCBI Taxonomy" id="310955"/>
    <lineage>
        <taxon>Eukaryota</taxon>
        <taxon>Metazoa</taxon>
        <taxon>Ecdysozoa</taxon>
        <taxon>Nematoda</taxon>
        <taxon>Chromadorea</taxon>
        <taxon>Rhabditida</taxon>
        <taxon>Tylenchina</taxon>
        <taxon>Panagrolaimomorpha</taxon>
        <taxon>Panagrolaimoidea</taxon>
        <taxon>Panagrolaimidae</taxon>
        <taxon>Panagrolaimus</taxon>
    </lineage>
</organism>
<evidence type="ECO:0000313" key="2">
    <source>
        <dbReference type="WBParaSite" id="PSU_v2.g1152.t1"/>
    </source>
</evidence>
<dbReference type="Gene3D" id="3.10.105.10">
    <property type="entry name" value="Dipeptide-binding Protein, Domain 3"/>
    <property type="match status" value="1"/>
</dbReference>
<sequence>MASWGTLTGEANYMLSSLMHSNEPAKSLGAFNVRGYANPEMDKLIEDAAAAMDADERRTLLEKANNLVATDRPDLPLAIQLSAWAVKKGKVELTGRADEDTLAMNIKPVK</sequence>
<dbReference type="AlphaFoldDB" id="A0A914XYB1"/>
<name>A0A914XYB1_9BILA</name>
<dbReference type="Proteomes" id="UP000887577">
    <property type="component" value="Unplaced"/>
</dbReference>
<keyword evidence="1" id="KW-1185">Reference proteome</keyword>
<accession>A0A914XYB1</accession>
<dbReference type="SUPFAM" id="SSF53850">
    <property type="entry name" value="Periplasmic binding protein-like II"/>
    <property type="match status" value="1"/>
</dbReference>
<reference evidence="2" key="1">
    <citation type="submission" date="2022-11" db="UniProtKB">
        <authorList>
            <consortium name="WormBaseParasite"/>
        </authorList>
    </citation>
    <scope>IDENTIFICATION</scope>
</reference>